<sequence length="189" mass="20797">MSLNEFVLAFSGVIIGLGVADLLTSLHRLLRAGRRVRWDWLTLVYAGYMLFGLIIFWWWQFGYPPKGQALTILQFLPNLFFLALGFLMVASALPDDVPASGIDLRAFYAETITHRWGLLAASLACNLITLIWGAIAAGQPQWLPILIVSGALAAAGAALLWRSRWVHACSLLLLFFASGFSNLFDSIGP</sequence>
<dbReference type="OrthoDB" id="7192915at2"/>
<keyword evidence="1" id="KW-1133">Transmembrane helix</keyword>
<feature type="transmembrane region" description="Helical" evidence="1">
    <location>
        <begin position="6"/>
        <end position="26"/>
    </location>
</feature>
<feature type="transmembrane region" description="Helical" evidence="1">
    <location>
        <begin position="115"/>
        <end position="135"/>
    </location>
</feature>
<keyword evidence="1" id="KW-0812">Transmembrane</keyword>
<feature type="transmembrane region" description="Helical" evidence="1">
    <location>
        <begin position="38"/>
        <end position="59"/>
    </location>
</feature>
<proteinExistence type="predicted"/>
<evidence type="ECO:0000256" key="1">
    <source>
        <dbReference type="SAM" id="Phobius"/>
    </source>
</evidence>
<reference evidence="2 3" key="1">
    <citation type="journal article" date="2014" name="Genome Announc.">
        <title>Genome Sequence of a Promising Hydrogen-Producing Facultative Anaerobic Bacterium, Brevundimonas naejangsanensis Strain B1.</title>
        <authorList>
            <person name="Su H."/>
            <person name="Zhang T."/>
            <person name="Bao M."/>
            <person name="Jiang Y."/>
            <person name="Wang Y."/>
            <person name="Tan T."/>
        </authorList>
    </citation>
    <scope>NUCLEOTIDE SEQUENCE [LARGE SCALE GENOMIC DNA]</scope>
    <source>
        <strain evidence="2 3">B1</strain>
    </source>
</reference>
<dbReference type="EMBL" id="CP015614">
    <property type="protein sequence ID" value="ANF55127.1"/>
    <property type="molecule type" value="Genomic_DNA"/>
</dbReference>
<keyword evidence="3" id="KW-1185">Reference proteome</keyword>
<gene>
    <name evidence="2" type="ORF">DA69_10410</name>
</gene>
<dbReference type="KEGG" id="bne:DA69_10410"/>
<feature type="transmembrane region" description="Helical" evidence="1">
    <location>
        <begin position="141"/>
        <end position="160"/>
    </location>
</feature>
<feature type="transmembrane region" description="Helical" evidence="1">
    <location>
        <begin position="165"/>
        <end position="184"/>
    </location>
</feature>
<dbReference type="Proteomes" id="UP000077603">
    <property type="component" value="Chromosome"/>
</dbReference>
<name>A0A172Y7D8_9CAUL</name>
<feature type="transmembrane region" description="Helical" evidence="1">
    <location>
        <begin position="71"/>
        <end position="94"/>
    </location>
</feature>
<dbReference type="RefSeq" id="WP_025976197.1">
    <property type="nucleotide sequence ID" value="NZ_CP015614.1"/>
</dbReference>
<organism evidence="2 3">
    <name type="scientific">Brevundimonas naejangsanensis</name>
    <dbReference type="NCBI Taxonomy" id="588932"/>
    <lineage>
        <taxon>Bacteria</taxon>
        <taxon>Pseudomonadati</taxon>
        <taxon>Pseudomonadota</taxon>
        <taxon>Alphaproteobacteria</taxon>
        <taxon>Caulobacterales</taxon>
        <taxon>Caulobacteraceae</taxon>
        <taxon>Brevundimonas</taxon>
    </lineage>
</organism>
<protein>
    <submittedName>
        <fullName evidence="2">Uncharacterized protein</fullName>
    </submittedName>
</protein>
<accession>A0A172Y7D8</accession>
<keyword evidence="1" id="KW-0472">Membrane</keyword>
<evidence type="ECO:0000313" key="2">
    <source>
        <dbReference type="EMBL" id="ANF55127.1"/>
    </source>
</evidence>
<dbReference type="AlphaFoldDB" id="A0A172Y7D8"/>
<evidence type="ECO:0000313" key="3">
    <source>
        <dbReference type="Proteomes" id="UP000077603"/>
    </source>
</evidence>